<comment type="caution">
    <text evidence="1">The sequence shown here is derived from an EMBL/GenBank/DDBJ whole genome shotgun (WGS) entry which is preliminary data.</text>
</comment>
<protein>
    <submittedName>
        <fullName evidence="1">Uncharacterized protein</fullName>
    </submittedName>
</protein>
<name>A0A080YYH1_PHYNI</name>
<dbReference type="Proteomes" id="UP000028582">
    <property type="component" value="Unassembled WGS sequence"/>
</dbReference>
<accession>A0A080YYH1</accession>
<organism evidence="1 2">
    <name type="scientific">Phytophthora nicotianae P1976</name>
    <dbReference type="NCBI Taxonomy" id="1317066"/>
    <lineage>
        <taxon>Eukaryota</taxon>
        <taxon>Sar</taxon>
        <taxon>Stramenopiles</taxon>
        <taxon>Oomycota</taxon>
        <taxon>Peronosporomycetes</taxon>
        <taxon>Peronosporales</taxon>
        <taxon>Peronosporaceae</taxon>
        <taxon>Phytophthora</taxon>
    </lineage>
</organism>
<dbReference type="AlphaFoldDB" id="A0A080YYH1"/>
<proteinExistence type="predicted"/>
<sequence>MPVFASALLDGVDQINTYCVCDKFDAQDGSASGCYLR</sequence>
<evidence type="ECO:0000313" key="2">
    <source>
        <dbReference type="Proteomes" id="UP000028582"/>
    </source>
</evidence>
<reference evidence="1 2" key="1">
    <citation type="submission" date="2013-11" db="EMBL/GenBank/DDBJ databases">
        <title>The Genome Sequence of Phytophthora parasitica P1976.</title>
        <authorList>
            <consortium name="The Broad Institute Genomics Platform"/>
            <person name="Russ C."/>
            <person name="Tyler B."/>
            <person name="Panabieres F."/>
            <person name="Shan W."/>
            <person name="Tripathy S."/>
            <person name="Grunwald N."/>
            <person name="Machado M."/>
            <person name="Johnson C.S."/>
            <person name="Walker B."/>
            <person name="Young S."/>
            <person name="Zeng Q."/>
            <person name="Gargeya S."/>
            <person name="Fitzgerald M."/>
            <person name="Haas B."/>
            <person name="Abouelleil A."/>
            <person name="Allen A.W."/>
            <person name="Alvarado L."/>
            <person name="Arachchi H.M."/>
            <person name="Berlin A.M."/>
            <person name="Chapman S.B."/>
            <person name="Gainer-Dewar J."/>
            <person name="Goldberg J."/>
            <person name="Griggs A."/>
            <person name="Gujja S."/>
            <person name="Hansen M."/>
            <person name="Howarth C."/>
            <person name="Imamovic A."/>
            <person name="Ireland A."/>
            <person name="Larimer J."/>
            <person name="McCowan C."/>
            <person name="Murphy C."/>
            <person name="Pearson M."/>
            <person name="Poon T.W."/>
            <person name="Priest M."/>
            <person name="Roberts A."/>
            <person name="Saif S."/>
            <person name="Shea T."/>
            <person name="Sisk P."/>
            <person name="Sykes S."/>
            <person name="Wortman J."/>
            <person name="Nusbaum C."/>
            <person name="Birren B."/>
        </authorList>
    </citation>
    <scope>NUCLEOTIDE SEQUENCE [LARGE SCALE GENOMIC DNA]</scope>
    <source>
        <strain evidence="1 2">P1976</strain>
    </source>
</reference>
<gene>
    <name evidence="1" type="ORF">F444_22214</name>
</gene>
<evidence type="ECO:0000313" key="1">
    <source>
        <dbReference type="EMBL" id="ETO59432.1"/>
    </source>
</evidence>
<dbReference type="EMBL" id="ANJA01004104">
    <property type="protein sequence ID" value="ETO59432.1"/>
    <property type="molecule type" value="Genomic_DNA"/>
</dbReference>